<dbReference type="eggNOG" id="KOG1192">
    <property type="taxonomic scope" value="Eukaryota"/>
</dbReference>
<evidence type="ECO:0000256" key="2">
    <source>
        <dbReference type="ARBA" id="ARBA00022679"/>
    </source>
</evidence>
<keyword evidence="2 3" id="KW-0808">Transferase</keyword>
<dbReference type="PANTHER" id="PTHR48047">
    <property type="entry name" value="GLYCOSYLTRANSFERASE"/>
    <property type="match status" value="1"/>
</dbReference>
<dbReference type="GO" id="GO:0035251">
    <property type="term" value="F:UDP-glucosyltransferase activity"/>
    <property type="evidence" value="ECO:0007669"/>
    <property type="project" value="TreeGrafter"/>
</dbReference>
<sequence length="224" mass="24630">MELYSLITLYVLHCQHIPCADPFLGCNVHVADFSDDDGPSRGGNDEAAVRALLNDEERGLLVRGWAPQVAILSHPAVGGFLTHCDWNAALEDVTHGLQTLTWPCFTDQFCNEKLLVDELGVGVRSGAKVPAMYLPEEAEGVQVTRSDVERAITELMEGAAERRSRAREIAAEARAAMEEGGLSYSDLPYMICHISELSRKRSHEGEGARAQPPMVLHCRYSPKL</sequence>
<dbReference type="STRING" id="4572.M8AX93"/>
<dbReference type="Gene3D" id="3.40.50.2000">
    <property type="entry name" value="Glycogen Phosphorylase B"/>
    <property type="match status" value="1"/>
</dbReference>
<comment type="similarity">
    <text evidence="1">Belongs to the UDP-glycosyltransferase family.</text>
</comment>
<name>M8AX93_TRIUA</name>
<dbReference type="EMBL" id="KD040462">
    <property type="protein sequence ID" value="EMS65729.1"/>
    <property type="molecule type" value="Genomic_DNA"/>
</dbReference>
<dbReference type="Pfam" id="PF00201">
    <property type="entry name" value="UDPGT"/>
    <property type="match status" value="1"/>
</dbReference>
<accession>M8AX93</accession>
<protein>
    <submittedName>
        <fullName evidence="3">UDP-glycosyltransferase 73C5</fullName>
    </submittedName>
</protein>
<organism evidence="3">
    <name type="scientific">Triticum urartu</name>
    <name type="common">Red wild einkorn</name>
    <name type="synonym">Crithodium urartu</name>
    <dbReference type="NCBI Taxonomy" id="4572"/>
    <lineage>
        <taxon>Eukaryota</taxon>
        <taxon>Viridiplantae</taxon>
        <taxon>Streptophyta</taxon>
        <taxon>Embryophyta</taxon>
        <taxon>Tracheophyta</taxon>
        <taxon>Spermatophyta</taxon>
        <taxon>Magnoliopsida</taxon>
        <taxon>Liliopsida</taxon>
        <taxon>Poales</taxon>
        <taxon>Poaceae</taxon>
        <taxon>BOP clade</taxon>
        <taxon>Pooideae</taxon>
        <taxon>Triticodae</taxon>
        <taxon>Triticeae</taxon>
        <taxon>Triticinae</taxon>
        <taxon>Triticum</taxon>
    </lineage>
</organism>
<gene>
    <name evidence="3" type="ORF">TRIUR3_10647</name>
</gene>
<dbReference type="InterPro" id="IPR002213">
    <property type="entry name" value="UDP_glucos_trans"/>
</dbReference>
<evidence type="ECO:0000313" key="3">
    <source>
        <dbReference type="EMBL" id="EMS65729.1"/>
    </source>
</evidence>
<dbReference type="SUPFAM" id="SSF53756">
    <property type="entry name" value="UDP-Glycosyltransferase/glycogen phosphorylase"/>
    <property type="match status" value="1"/>
</dbReference>
<dbReference type="OMA" id="MICHISE"/>
<evidence type="ECO:0000256" key="1">
    <source>
        <dbReference type="ARBA" id="ARBA00009995"/>
    </source>
</evidence>
<dbReference type="PANTHER" id="PTHR48047:SF90">
    <property type="entry name" value="GLYCOSYLTRANSFERASE"/>
    <property type="match status" value="1"/>
</dbReference>
<reference evidence="3" key="1">
    <citation type="journal article" date="2013" name="Nature">
        <title>Draft genome of the wheat A-genome progenitor Triticum urartu.</title>
        <authorList>
            <person name="Ling H.Q."/>
            <person name="Zhao S."/>
            <person name="Liu D."/>
            <person name="Wang J."/>
            <person name="Sun H."/>
            <person name="Zhang C."/>
            <person name="Fan H."/>
            <person name="Li D."/>
            <person name="Dong L."/>
            <person name="Tao Y."/>
            <person name="Gao C."/>
            <person name="Wu H."/>
            <person name="Li Y."/>
            <person name="Cui Y."/>
            <person name="Guo X."/>
            <person name="Zheng S."/>
            <person name="Wang B."/>
            <person name="Yu K."/>
            <person name="Liang Q."/>
            <person name="Yang W."/>
            <person name="Lou X."/>
            <person name="Chen J."/>
            <person name="Feng M."/>
            <person name="Jian J."/>
            <person name="Zhang X."/>
            <person name="Luo G."/>
            <person name="Jiang Y."/>
            <person name="Liu J."/>
            <person name="Wang Z."/>
            <person name="Sha Y."/>
            <person name="Zhang B."/>
            <person name="Wu H."/>
            <person name="Tang D."/>
            <person name="Shen Q."/>
            <person name="Xue P."/>
            <person name="Zou S."/>
            <person name="Wang X."/>
            <person name="Liu X."/>
            <person name="Wang F."/>
            <person name="Yang Y."/>
            <person name="An X."/>
            <person name="Dong Z."/>
            <person name="Zhang K."/>
            <person name="Zhang X."/>
            <person name="Luo M.C."/>
            <person name="Dvorak J."/>
            <person name="Tong Y."/>
            <person name="Wang J."/>
            <person name="Yang H."/>
            <person name="Li Z."/>
            <person name="Wang D."/>
            <person name="Zhang A."/>
            <person name="Wang J."/>
        </authorList>
    </citation>
    <scope>NUCLEOTIDE SEQUENCE</scope>
</reference>
<proteinExistence type="inferred from homology"/>
<dbReference type="AlphaFoldDB" id="M8AX93"/>